<accession>A0A1G8G5P3</accession>
<protein>
    <submittedName>
        <fullName evidence="2">Predicted acetyltransferase</fullName>
    </submittedName>
</protein>
<keyword evidence="3" id="KW-1185">Reference proteome</keyword>
<dbReference type="GO" id="GO:0030649">
    <property type="term" value="P:aminoglycoside antibiotic catabolic process"/>
    <property type="evidence" value="ECO:0007669"/>
    <property type="project" value="TreeGrafter"/>
</dbReference>
<dbReference type="PROSITE" id="PS51186">
    <property type="entry name" value="GNAT"/>
    <property type="match status" value="1"/>
</dbReference>
<dbReference type="Pfam" id="PF13527">
    <property type="entry name" value="Acetyltransf_9"/>
    <property type="match status" value="1"/>
</dbReference>
<dbReference type="InterPro" id="IPR000182">
    <property type="entry name" value="GNAT_dom"/>
</dbReference>
<dbReference type="Pfam" id="PF13530">
    <property type="entry name" value="SCP2_2"/>
    <property type="match status" value="1"/>
</dbReference>
<dbReference type="AlphaFoldDB" id="A0A1G8G5P3"/>
<evidence type="ECO:0000259" key="1">
    <source>
        <dbReference type="PROSITE" id="PS51186"/>
    </source>
</evidence>
<dbReference type="Proteomes" id="UP000199017">
    <property type="component" value="Unassembled WGS sequence"/>
</dbReference>
<dbReference type="InterPro" id="IPR036527">
    <property type="entry name" value="SCP2_sterol-bd_dom_sf"/>
</dbReference>
<evidence type="ECO:0000313" key="2">
    <source>
        <dbReference type="EMBL" id="SDH89620.1"/>
    </source>
</evidence>
<organism evidence="2 3">
    <name type="scientific">Alteribacillus bidgolensis</name>
    <dbReference type="NCBI Taxonomy" id="930129"/>
    <lineage>
        <taxon>Bacteria</taxon>
        <taxon>Bacillati</taxon>
        <taxon>Bacillota</taxon>
        <taxon>Bacilli</taxon>
        <taxon>Bacillales</taxon>
        <taxon>Bacillaceae</taxon>
        <taxon>Alteribacillus</taxon>
    </lineage>
</organism>
<dbReference type="SUPFAM" id="SSF55729">
    <property type="entry name" value="Acyl-CoA N-acyltransferases (Nat)"/>
    <property type="match status" value="1"/>
</dbReference>
<proteinExistence type="predicted"/>
<dbReference type="Gene3D" id="3.40.630.30">
    <property type="match status" value="2"/>
</dbReference>
<evidence type="ECO:0000313" key="3">
    <source>
        <dbReference type="Proteomes" id="UP000199017"/>
    </source>
</evidence>
<dbReference type="Pfam" id="PF17668">
    <property type="entry name" value="Acetyltransf_17"/>
    <property type="match status" value="1"/>
</dbReference>
<dbReference type="EMBL" id="FNDU01000003">
    <property type="protein sequence ID" value="SDH89620.1"/>
    <property type="molecule type" value="Genomic_DNA"/>
</dbReference>
<dbReference type="SUPFAM" id="SSF55718">
    <property type="entry name" value="SCP-like"/>
    <property type="match status" value="1"/>
</dbReference>
<keyword evidence="2" id="KW-0808">Transferase</keyword>
<dbReference type="InterPro" id="IPR025559">
    <property type="entry name" value="Eis_dom"/>
</dbReference>
<dbReference type="PANTHER" id="PTHR37817">
    <property type="entry name" value="N-ACETYLTRANSFERASE EIS"/>
    <property type="match status" value="1"/>
</dbReference>
<dbReference type="InterPro" id="IPR016181">
    <property type="entry name" value="Acyl_CoA_acyltransferase"/>
</dbReference>
<dbReference type="PANTHER" id="PTHR37817:SF1">
    <property type="entry name" value="N-ACETYLTRANSFERASE EIS"/>
    <property type="match status" value="1"/>
</dbReference>
<gene>
    <name evidence="2" type="ORF">SAMN05216352_103233</name>
</gene>
<dbReference type="InterPro" id="IPR051554">
    <property type="entry name" value="Acetyltransferase_Eis"/>
</dbReference>
<name>A0A1G8G5P3_9BACI</name>
<sequence>MEIRKIKETELEQSLELNQFAFQFEMSDEDRINMERVMIPENTWVAAEGNRLLSKLHILPANVFVGGRKMKMGGVSGVATWPEARRNGLVRQLLEASLKDMYERGHQLSFLFPFSIGFYRKFGWELFSDSLTWHLKREQLPEKGGIEKGSFHRAAIDDWPILNNIYQSFARRYNGAVERDENWWRYVHRKIKKAQIAVYTNSDGEEKGYIIYNVKNKMMTVHEYAAIDEETRQQIWRFIANHDSMINEADVKPPIDDPTRYFLPDPKIIETRNSYFMARIIDMKGFLIQYPLKLEEGNSLTLHIRDENCDWNDGIFHVTYAPNKNEVTKTGNGEGALSMSIRTAAAVFLGYLPVDTAFDTGKIAGNKREFQKLKQSVVTNAPFIYDFF</sequence>
<feature type="domain" description="N-acetyltransferase" evidence="1">
    <location>
        <begin position="1"/>
        <end position="143"/>
    </location>
</feature>
<dbReference type="STRING" id="930129.SAMN05216352_103233"/>
<dbReference type="RefSeq" id="WP_091582714.1">
    <property type="nucleotide sequence ID" value="NZ_FNDU01000003.1"/>
</dbReference>
<dbReference type="GO" id="GO:0034069">
    <property type="term" value="F:aminoglycoside N-acetyltransferase activity"/>
    <property type="evidence" value="ECO:0007669"/>
    <property type="project" value="TreeGrafter"/>
</dbReference>
<dbReference type="Gene3D" id="3.30.1050.10">
    <property type="entry name" value="SCP2 sterol-binding domain"/>
    <property type="match status" value="1"/>
</dbReference>
<dbReference type="InterPro" id="IPR041380">
    <property type="entry name" value="Acetyltransf_17"/>
</dbReference>
<reference evidence="2 3" key="1">
    <citation type="submission" date="2016-10" db="EMBL/GenBank/DDBJ databases">
        <authorList>
            <person name="de Groot N.N."/>
        </authorList>
    </citation>
    <scope>NUCLEOTIDE SEQUENCE [LARGE SCALE GENOMIC DNA]</scope>
    <source>
        <strain evidence="3">P4B,CCM 7963,CECT 7998,DSM 25260,IBRC-M 10614,KCTC 13821</strain>
    </source>
</reference>
<dbReference type="OrthoDB" id="9768284at2"/>